<comment type="caution">
    <text evidence="6">The sequence shown here is derived from an EMBL/GenBank/DDBJ whole genome shotgun (WGS) entry which is preliminary data.</text>
</comment>
<dbReference type="SUPFAM" id="SSF52833">
    <property type="entry name" value="Thioredoxin-like"/>
    <property type="match status" value="1"/>
</dbReference>
<keyword evidence="4" id="KW-0676">Redox-active center</keyword>
<reference evidence="6" key="1">
    <citation type="journal article" date="2014" name="Int. J. Syst. Evol. Microbiol.">
        <title>Complete genome sequence of Corynebacterium casei LMG S-19264T (=DSM 44701T), isolated from a smear-ripened cheese.</title>
        <authorList>
            <consortium name="US DOE Joint Genome Institute (JGI-PGF)"/>
            <person name="Walter F."/>
            <person name="Albersmeier A."/>
            <person name="Kalinowski J."/>
            <person name="Ruckert C."/>
        </authorList>
    </citation>
    <scope>NUCLEOTIDE SEQUENCE</scope>
    <source>
        <strain evidence="6">JCM 12862</strain>
    </source>
</reference>
<dbReference type="GO" id="GO:0030313">
    <property type="term" value="C:cell envelope"/>
    <property type="evidence" value="ECO:0007669"/>
    <property type="project" value="UniProtKB-SubCell"/>
</dbReference>
<dbReference type="CDD" id="cd02966">
    <property type="entry name" value="TlpA_like_family"/>
    <property type="match status" value="1"/>
</dbReference>
<dbReference type="Proteomes" id="UP000612329">
    <property type="component" value="Unassembled WGS sequence"/>
</dbReference>
<sequence>MLMLHCVPSTESKNEFTISGSVKGASTKQLILYYKNKENKSIADTIPINNGNFKFIGYLNNPQKVALTGNVKERIYDNQNIARFYIGEDKVSLHLIEDEFNKVKVTGSDIQDEYIKYLKQTESLYKRIYPIMLEKKSLMNQVYNGDDNAIIENQLNDLNNKHFTLLDSIRTKNLRYAWNHPDSYLAADVILFYNTALSKDSLKKYYTNLSEPVKTSFQAEAIKKIFSLNNNIAEVGEKAPNFYTKTSNGKEISLTQFKGKYVLLDFWAGWCIPCLKKHSELKELYKTYHPKGLEIIGVSFDKDKKSWQDNIKKEEVNWYNVFVGLDNIKKDDAISKKYNIQPIPAYILIDKDGTIIGRYLNADKDSKDMEDLEKSLKKLLK</sequence>
<organism evidence="6 7">
    <name type="scientific">Yeosuana aromativorans</name>
    <dbReference type="NCBI Taxonomy" id="288019"/>
    <lineage>
        <taxon>Bacteria</taxon>
        <taxon>Pseudomonadati</taxon>
        <taxon>Bacteroidota</taxon>
        <taxon>Flavobacteriia</taxon>
        <taxon>Flavobacteriales</taxon>
        <taxon>Flavobacteriaceae</taxon>
        <taxon>Yeosuana</taxon>
    </lineage>
</organism>
<proteinExistence type="predicted"/>
<evidence type="ECO:0000313" key="6">
    <source>
        <dbReference type="EMBL" id="GGK10948.1"/>
    </source>
</evidence>
<dbReference type="AlphaFoldDB" id="A0A8J3FGR2"/>
<evidence type="ECO:0000256" key="4">
    <source>
        <dbReference type="ARBA" id="ARBA00023284"/>
    </source>
</evidence>
<evidence type="ECO:0000313" key="7">
    <source>
        <dbReference type="Proteomes" id="UP000612329"/>
    </source>
</evidence>
<evidence type="ECO:0000256" key="1">
    <source>
        <dbReference type="ARBA" id="ARBA00004196"/>
    </source>
</evidence>
<evidence type="ECO:0000259" key="5">
    <source>
        <dbReference type="PROSITE" id="PS51352"/>
    </source>
</evidence>
<dbReference type="Gene3D" id="3.40.30.10">
    <property type="entry name" value="Glutaredoxin"/>
    <property type="match status" value="1"/>
</dbReference>
<dbReference type="GO" id="GO:0016491">
    <property type="term" value="F:oxidoreductase activity"/>
    <property type="evidence" value="ECO:0007669"/>
    <property type="project" value="InterPro"/>
</dbReference>
<keyword evidence="3" id="KW-1015">Disulfide bond</keyword>
<keyword evidence="7" id="KW-1185">Reference proteome</keyword>
<dbReference type="PROSITE" id="PS51352">
    <property type="entry name" value="THIOREDOXIN_2"/>
    <property type="match status" value="1"/>
</dbReference>
<dbReference type="InterPro" id="IPR036249">
    <property type="entry name" value="Thioredoxin-like_sf"/>
</dbReference>
<protein>
    <submittedName>
        <fullName evidence="6">Thiol:disulfide interchange protein</fullName>
    </submittedName>
</protein>
<dbReference type="InterPro" id="IPR013740">
    <property type="entry name" value="Redoxin"/>
</dbReference>
<dbReference type="InterPro" id="IPR013766">
    <property type="entry name" value="Thioredoxin_domain"/>
</dbReference>
<dbReference type="GO" id="GO:0017004">
    <property type="term" value="P:cytochrome complex assembly"/>
    <property type="evidence" value="ECO:0007669"/>
    <property type="project" value="UniProtKB-KW"/>
</dbReference>
<reference evidence="6" key="2">
    <citation type="submission" date="2020-09" db="EMBL/GenBank/DDBJ databases">
        <authorList>
            <person name="Sun Q."/>
            <person name="Ohkuma M."/>
        </authorList>
    </citation>
    <scope>NUCLEOTIDE SEQUENCE</scope>
    <source>
        <strain evidence="6">JCM 12862</strain>
    </source>
</reference>
<dbReference type="Pfam" id="PF14289">
    <property type="entry name" value="DUF4369"/>
    <property type="match status" value="1"/>
</dbReference>
<dbReference type="PANTHER" id="PTHR42852:SF6">
    <property type="entry name" value="THIOL:DISULFIDE INTERCHANGE PROTEIN DSBE"/>
    <property type="match status" value="1"/>
</dbReference>
<dbReference type="EMBL" id="BMNR01000001">
    <property type="protein sequence ID" value="GGK10948.1"/>
    <property type="molecule type" value="Genomic_DNA"/>
</dbReference>
<name>A0A8J3FGR2_9FLAO</name>
<feature type="domain" description="Thioredoxin" evidence="5">
    <location>
        <begin position="233"/>
        <end position="381"/>
    </location>
</feature>
<comment type="subcellular location">
    <subcellularLocation>
        <location evidence="1">Cell envelope</location>
    </subcellularLocation>
</comment>
<evidence type="ECO:0000256" key="2">
    <source>
        <dbReference type="ARBA" id="ARBA00022748"/>
    </source>
</evidence>
<dbReference type="PANTHER" id="PTHR42852">
    <property type="entry name" value="THIOL:DISULFIDE INTERCHANGE PROTEIN DSBE"/>
    <property type="match status" value="1"/>
</dbReference>
<dbReference type="Pfam" id="PF08534">
    <property type="entry name" value="Redoxin"/>
    <property type="match status" value="1"/>
</dbReference>
<keyword evidence="2" id="KW-0201">Cytochrome c-type biogenesis</keyword>
<gene>
    <name evidence="6" type="ORF">GCM10007962_01290</name>
</gene>
<accession>A0A8J3FGR2</accession>
<dbReference type="InterPro" id="IPR025380">
    <property type="entry name" value="DUF4369"/>
</dbReference>
<evidence type="ECO:0000256" key="3">
    <source>
        <dbReference type="ARBA" id="ARBA00023157"/>
    </source>
</evidence>
<dbReference type="InterPro" id="IPR050553">
    <property type="entry name" value="Thioredoxin_ResA/DsbE_sf"/>
</dbReference>